<reference evidence="1" key="1">
    <citation type="submission" date="2020-08" db="EMBL/GenBank/DDBJ databases">
        <title>Multicomponent nature underlies the extraordinary mechanical properties of spider dragline silk.</title>
        <authorList>
            <person name="Kono N."/>
            <person name="Nakamura H."/>
            <person name="Mori M."/>
            <person name="Yoshida Y."/>
            <person name="Ohtoshi R."/>
            <person name="Malay A.D."/>
            <person name="Moran D.A.P."/>
            <person name="Tomita M."/>
            <person name="Numata K."/>
            <person name="Arakawa K."/>
        </authorList>
    </citation>
    <scope>NUCLEOTIDE SEQUENCE</scope>
</reference>
<dbReference type="Proteomes" id="UP000887159">
    <property type="component" value="Unassembled WGS sequence"/>
</dbReference>
<gene>
    <name evidence="1" type="primary">NCL1_26437</name>
    <name evidence="1" type="ORF">TNCV_4201431</name>
</gene>
<evidence type="ECO:0000313" key="1">
    <source>
        <dbReference type="EMBL" id="GFY31835.1"/>
    </source>
</evidence>
<dbReference type="EMBL" id="BMAU01021400">
    <property type="protein sequence ID" value="GFY31835.1"/>
    <property type="molecule type" value="Genomic_DNA"/>
</dbReference>
<sequence length="118" mass="13237">MRETNDVVLDRALYLWFSQRRSKGGLLCENVLELNEKLGGLAYFKASTACGREGYSRDDVYNVEETGINWKALPRKSLASKQESTAPSFKVSKERVTAMICANVSGTHDIDIACDWQI</sequence>
<organism evidence="1 2">
    <name type="scientific">Trichonephila clavipes</name>
    <name type="common">Golden silk orbweaver</name>
    <name type="synonym">Nephila clavipes</name>
    <dbReference type="NCBI Taxonomy" id="2585209"/>
    <lineage>
        <taxon>Eukaryota</taxon>
        <taxon>Metazoa</taxon>
        <taxon>Ecdysozoa</taxon>
        <taxon>Arthropoda</taxon>
        <taxon>Chelicerata</taxon>
        <taxon>Arachnida</taxon>
        <taxon>Araneae</taxon>
        <taxon>Araneomorphae</taxon>
        <taxon>Entelegynae</taxon>
        <taxon>Araneoidea</taxon>
        <taxon>Nephilidae</taxon>
        <taxon>Trichonephila</taxon>
    </lineage>
</organism>
<protein>
    <submittedName>
        <fullName evidence="1">Jerky-like protein</fullName>
    </submittedName>
</protein>
<keyword evidence="2" id="KW-1185">Reference proteome</keyword>
<accession>A0A8X6WBJ3</accession>
<proteinExistence type="predicted"/>
<comment type="caution">
    <text evidence="1">The sequence shown here is derived from an EMBL/GenBank/DDBJ whole genome shotgun (WGS) entry which is preliminary data.</text>
</comment>
<name>A0A8X6WBJ3_TRICX</name>
<evidence type="ECO:0000313" key="2">
    <source>
        <dbReference type="Proteomes" id="UP000887159"/>
    </source>
</evidence>
<dbReference type="AlphaFoldDB" id="A0A8X6WBJ3"/>